<accession>A0A1N7MPP2</accession>
<evidence type="ECO:0000313" key="3">
    <source>
        <dbReference type="Proteomes" id="UP000186246"/>
    </source>
</evidence>
<organism evidence="2 3">
    <name type="scientific">Chryseobacterium piscicola</name>
    <dbReference type="NCBI Taxonomy" id="551459"/>
    <lineage>
        <taxon>Bacteria</taxon>
        <taxon>Pseudomonadati</taxon>
        <taxon>Bacteroidota</taxon>
        <taxon>Flavobacteriia</taxon>
        <taxon>Flavobacteriales</taxon>
        <taxon>Weeksellaceae</taxon>
        <taxon>Chryseobacterium group</taxon>
        <taxon>Chryseobacterium</taxon>
    </lineage>
</organism>
<dbReference type="EMBL" id="FTOJ01000005">
    <property type="protein sequence ID" value="SIS88022.1"/>
    <property type="molecule type" value="Genomic_DNA"/>
</dbReference>
<evidence type="ECO:0000313" key="1">
    <source>
        <dbReference type="EMBL" id="PQA93419.1"/>
    </source>
</evidence>
<evidence type="ECO:0000313" key="4">
    <source>
        <dbReference type="Proteomes" id="UP000238314"/>
    </source>
</evidence>
<evidence type="ECO:0000313" key="2">
    <source>
        <dbReference type="EMBL" id="SIS88022.1"/>
    </source>
</evidence>
<dbReference type="OrthoDB" id="1270857at2"/>
<dbReference type="STRING" id="551459.SAMN05421796_105108"/>
<reference evidence="2" key="2">
    <citation type="submission" date="2017-01" db="EMBL/GenBank/DDBJ databases">
        <authorList>
            <person name="Mah S.A."/>
            <person name="Swanson W.J."/>
            <person name="Moy G.W."/>
            <person name="Vacquier V.D."/>
        </authorList>
    </citation>
    <scope>NUCLEOTIDE SEQUENCE [LARGE SCALE GENOMIC DNA]</scope>
    <source>
        <strain evidence="2">DSM 21068</strain>
    </source>
</reference>
<keyword evidence="4" id="KW-1185">Reference proteome</keyword>
<reference evidence="1 4" key="1">
    <citation type="submission" date="2016-11" db="EMBL/GenBank/DDBJ databases">
        <title>Whole genomes of Flavobacteriaceae.</title>
        <authorList>
            <person name="Stine C."/>
            <person name="Li C."/>
            <person name="Tadesse D."/>
        </authorList>
    </citation>
    <scope>NUCLEOTIDE SEQUENCE [LARGE SCALE GENOMIC DNA]</scope>
    <source>
        <strain evidence="1 4">DSM 21068</strain>
    </source>
</reference>
<dbReference type="EMBL" id="MUGO01000013">
    <property type="protein sequence ID" value="PQA93419.1"/>
    <property type="molecule type" value="Genomic_DNA"/>
</dbReference>
<dbReference type="AlphaFoldDB" id="A0A1N7MPP2"/>
<dbReference type="Proteomes" id="UP000186246">
    <property type="component" value="Unassembled WGS sequence"/>
</dbReference>
<name>A0A1N7MPP2_9FLAO</name>
<reference evidence="3" key="3">
    <citation type="submission" date="2017-01" db="EMBL/GenBank/DDBJ databases">
        <authorList>
            <person name="Varghese N."/>
            <person name="Submissions S."/>
        </authorList>
    </citation>
    <scope>NUCLEOTIDE SEQUENCE [LARGE SCALE GENOMIC DNA]</scope>
    <source>
        <strain evidence="3">DSM 21068</strain>
    </source>
</reference>
<dbReference type="RefSeq" id="WP_076451772.1">
    <property type="nucleotide sequence ID" value="NZ_FTOJ01000005.1"/>
</dbReference>
<sequence>MKKIFLYLIAGSICFSACKKDDEVQTYVEPEDINVQNSYDNEAIQKFLENNYLDSRGNIKSFSSTDAADDNETKLKDLNPQTTPSGAIYIIRSTAQPNPGTAIGNTDVMRIMMRAKTYLAGTSDGNTTFLTNSTFSGFSPLDETGSPISDPIFYYVKNSTLNAATTDATKQRSYYEMEGFQEAIRKFKAFNQSDAEVPNLQGVIIVPSKAAYARDVHYSFGTGYSSPFRNTTFIFNLQVYKSSARTTAQD</sequence>
<gene>
    <name evidence="1" type="ORF">B0A70_09705</name>
    <name evidence="2" type="ORF">SAMN05421796_105108</name>
</gene>
<protein>
    <submittedName>
        <fullName evidence="2">Uncharacterized protein</fullName>
    </submittedName>
</protein>
<proteinExistence type="predicted"/>
<dbReference type="Proteomes" id="UP000238314">
    <property type="component" value="Unassembled WGS sequence"/>
</dbReference>